<feature type="region of interest" description="Disordered" evidence="1">
    <location>
        <begin position="62"/>
        <end position="102"/>
    </location>
</feature>
<evidence type="ECO:0000256" key="1">
    <source>
        <dbReference type="SAM" id="MobiDB-lite"/>
    </source>
</evidence>
<evidence type="ECO:0000313" key="2">
    <source>
        <dbReference type="EnsemblPlants" id="PGSC0003DMT400045399"/>
    </source>
</evidence>
<organism evidence="2 3">
    <name type="scientific">Solanum tuberosum</name>
    <name type="common">Potato</name>
    <dbReference type="NCBI Taxonomy" id="4113"/>
    <lineage>
        <taxon>Eukaryota</taxon>
        <taxon>Viridiplantae</taxon>
        <taxon>Streptophyta</taxon>
        <taxon>Embryophyta</taxon>
        <taxon>Tracheophyta</taxon>
        <taxon>Spermatophyta</taxon>
        <taxon>Magnoliopsida</taxon>
        <taxon>eudicotyledons</taxon>
        <taxon>Gunneridae</taxon>
        <taxon>Pentapetalae</taxon>
        <taxon>asterids</taxon>
        <taxon>lamiids</taxon>
        <taxon>Solanales</taxon>
        <taxon>Solanaceae</taxon>
        <taxon>Solanoideae</taxon>
        <taxon>Solaneae</taxon>
        <taxon>Solanum</taxon>
    </lineage>
</organism>
<dbReference type="EnsemblPlants" id="PGSC0003DMT400045399">
    <property type="protein sequence ID" value="PGSC0003DMT400045399"/>
    <property type="gene ID" value="PGSC0003DMG400017616"/>
</dbReference>
<keyword evidence="3" id="KW-1185">Reference proteome</keyword>
<sequence length="124" mass="14512">MINFGCGFRQERSILLVDFTKELILQDFVYMIWVHESKVNLRKKFELKRFRIRKRDQQFIRHTWGGPGASPPHSAKEAGAARLQCAQKEPQKVGGWRSAPGMRPDRRFSPVFRHSVRLSLSKVF</sequence>
<accession>M1BHL6</accession>
<dbReference type="InParanoid" id="M1BHL6"/>
<dbReference type="HOGENOM" id="CLU_2007996_0_0_1"/>
<reference evidence="2" key="2">
    <citation type="submission" date="2015-06" db="UniProtKB">
        <authorList>
            <consortium name="EnsemblPlants"/>
        </authorList>
    </citation>
    <scope>IDENTIFICATION</scope>
    <source>
        <strain evidence="2">DM1-3 516 R44</strain>
    </source>
</reference>
<proteinExistence type="predicted"/>
<protein>
    <submittedName>
        <fullName evidence="2">Uncharacterized protein</fullName>
    </submittedName>
</protein>
<reference evidence="3" key="1">
    <citation type="journal article" date="2011" name="Nature">
        <title>Genome sequence and analysis of the tuber crop potato.</title>
        <authorList>
            <consortium name="The Potato Genome Sequencing Consortium"/>
        </authorList>
    </citation>
    <scope>NUCLEOTIDE SEQUENCE [LARGE SCALE GENOMIC DNA]</scope>
    <source>
        <strain evidence="3">cv. DM1-3 516 R44</strain>
    </source>
</reference>
<dbReference type="Gramene" id="PGSC0003DMT400045399">
    <property type="protein sequence ID" value="PGSC0003DMT400045399"/>
    <property type="gene ID" value="PGSC0003DMG400017616"/>
</dbReference>
<dbReference type="AlphaFoldDB" id="M1BHL6"/>
<dbReference type="PaxDb" id="4113-PGSC0003DMT400045399"/>
<evidence type="ECO:0000313" key="3">
    <source>
        <dbReference type="Proteomes" id="UP000011115"/>
    </source>
</evidence>
<dbReference type="Proteomes" id="UP000011115">
    <property type="component" value="Unassembled WGS sequence"/>
</dbReference>
<name>M1BHL6_SOLTU</name>